<protein>
    <recommendedName>
        <fullName evidence="2">UspA domain-containing protein</fullName>
    </recommendedName>
</protein>
<proteinExistence type="inferred from homology"/>
<dbReference type="InterPro" id="IPR006015">
    <property type="entry name" value="Universal_stress_UspA"/>
</dbReference>
<evidence type="ECO:0000313" key="4">
    <source>
        <dbReference type="Proteomes" id="UP000070400"/>
    </source>
</evidence>
<evidence type="ECO:0000256" key="1">
    <source>
        <dbReference type="ARBA" id="ARBA00008791"/>
    </source>
</evidence>
<gene>
    <name evidence="3" type="ORF">AKJ43_00360</name>
</gene>
<dbReference type="InterPro" id="IPR006016">
    <property type="entry name" value="UspA"/>
</dbReference>
<organism evidence="3 4">
    <name type="scientific">candidate division MSBL1 archaeon SCGC-AAA261D19</name>
    <dbReference type="NCBI Taxonomy" id="1698273"/>
    <lineage>
        <taxon>Archaea</taxon>
        <taxon>Methanobacteriati</taxon>
        <taxon>Methanobacteriota</taxon>
        <taxon>candidate division MSBL1</taxon>
    </lineage>
</organism>
<dbReference type="InterPro" id="IPR014729">
    <property type="entry name" value="Rossmann-like_a/b/a_fold"/>
</dbReference>
<dbReference type="PRINTS" id="PR01438">
    <property type="entry name" value="UNVRSLSTRESS"/>
</dbReference>
<comment type="caution">
    <text evidence="3">The sequence shown here is derived from an EMBL/GenBank/DDBJ whole genome shotgun (WGS) entry which is preliminary data.</text>
</comment>
<dbReference type="Proteomes" id="UP000070400">
    <property type="component" value="Unassembled WGS sequence"/>
</dbReference>
<dbReference type="SUPFAM" id="SSF52402">
    <property type="entry name" value="Adenine nucleotide alpha hydrolases-like"/>
    <property type="match status" value="1"/>
</dbReference>
<name>A0A133V8K3_9EURY</name>
<comment type="similarity">
    <text evidence="1">Belongs to the universal stress protein A family.</text>
</comment>
<dbReference type="Pfam" id="PF00582">
    <property type="entry name" value="Usp"/>
    <property type="match status" value="1"/>
</dbReference>
<dbReference type="AlphaFoldDB" id="A0A133V8K3"/>
<dbReference type="Gene3D" id="3.40.50.620">
    <property type="entry name" value="HUPs"/>
    <property type="match status" value="1"/>
</dbReference>
<accession>A0A133V8K3</accession>
<evidence type="ECO:0000259" key="2">
    <source>
        <dbReference type="Pfam" id="PF00582"/>
    </source>
</evidence>
<dbReference type="PANTHER" id="PTHR46268">
    <property type="entry name" value="STRESS RESPONSE PROTEIN NHAX"/>
    <property type="match status" value="1"/>
</dbReference>
<dbReference type="PANTHER" id="PTHR46268:SF25">
    <property type="entry name" value="USPA DOMAIN PROTEIN"/>
    <property type="match status" value="1"/>
</dbReference>
<dbReference type="CDD" id="cd00293">
    <property type="entry name" value="USP-like"/>
    <property type="match status" value="1"/>
</dbReference>
<sequence length="137" mass="15233">MKKVLVAVDGSEYSERAFEYSFEDAKKLNHKLKILSVVQSTAYGGEILERALKSRVKRAEEFTEKLKKKAEKEGVDVDSKIITGVNVSTEIAKFAEENDYDLIVMGSRGKTELGTIHLGSVSEGVVRRAHCSVLIVR</sequence>
<keyword evidence="4" id="KW-1185">Reference proteome</keyword>
<dbReference type="PIRSF" id="PIRSF006276">
    <property type="entry name" value="UspA"/>
    <property type="match status" value="1"/>
</dbReference>
<feature type="domain" description="UspA" evidence="2">
    <location>
        <begin position="1"/>
        <end position="137"/>
    </location>
</feature>
<dbReference type="EMBL" id="LHXX01000003">
    <property type="protein sequence ID" value="KXB02791.1"/>
    <property type="molecule type" value="Genomic_DNA"/>
</dbReference>
<evidence type="ECO:0000313" key="3">
    <source>
        <dbReference type="EMBL" id="KXB02791.1"/>
    </source>
</evidence>
<reference evidence="3 4" key="1">
    <citation type="journal article" date="2016" name="Sci. Rep.">
        <title>Metabolic traits of an uncultured archaeal lineage -MSBL1- from brine pools of the Red Sea.</title>
        <authorList>
            <person name="Mwirichia R."/>
            <person name="Alam I."/>
            <person name="Rashid M."/>
            <person name="Vinu M."/>
            <person name="Ba-Alawi W."/>
            <person name="Anthony Kamau A."/>
            <person name="Kamanda Ngugi D."/>
            <person name="Goker M."/>
            <person name="Klenk H.P."/>
            <person name="Bajic V."/>
            <person name="Stingl U."/>
        </authorList>
    </citation>
    <scope>NUCLEOTIDE SEQUENCE [LARGE SCALE GENOMIC DNA]</scope>
    <source>
        <strain evidence="3">SCGC-AAA261D19</strain>
    </source>
</reference>